<evidence type="ECO:0000313" key="2">
    <source>
        <dbReference type="EMBL" id="MDR7121200.1"/>
    </source>
</evidence>
<dbReference type="Pfam" id="PF04940">
    <property type="entry name" value="BLUF"/>
    <property type="match status" value="1"/>
</dbReference>
<dbReference type="SUPFAM" id="SSF54975">
    <property type="entry name" value="Acylphosphatase/BLUF domain-like"/>
    <property type="match status" value="1"/>
</dbReference>
<proteinExistence type="predicted"/>
<dbReference type="InterPro" id="IPR007024">
    <property type="entry name" value="BLUF_domain"/>
</dbReference>
<dbReference type="RefSeq" id="WP_310277917.1">
    <property type="nucleotide sequence ID" value="NZ_JAVDWR010000006.1"/>
</dbReference>
<comment type="caution">
    <text evidence="2">The sequence shown here is derived from an EMBL/GenBank/DDBJ whole genome shotgun (WGS) entry which is preliminary data.</text>
</comment>
<evidence type="ECO:0000259" key="1">
    <source>
        <dbReference type="PROSITE" id="PS50925"/>
    </source>
</evidence>
<sequence>MALITLIYVSSAVRSVTSSDIQDILKQSREANGKKGITGLLLFKDGNFMQVLEGDAELVDALHQKISNDPRHGGIITLFREPILQRSFSDWKMGFKDIGHLTEDEKAGHSNYLDRPLNDAVYMSNPNEAFILLQAFKNTVR</sequence>
<keyword evidence="3" id="KW-1185">Reference proteome</keyword>
<accession>A0ABU1W024</accession>
<feature type="domain" description="BLUF" evidence="1">
    <location>
        <begin position="3"/>
        <end position="94"/>
    </location>
</feature>
<dbReference type="EMBL" id="JAVDWR010000006">
    <property type="protein sequence ID" value="MDR7121200.1"/>
    <property type="molecule type" value="Genomic_DNA"/>
</dbReference>
<organism evidence="2 3">
    <name type="scientific">Rheinheimera soli</name>
    <dbReference type="NCBI Taxonomy" id="443616"/>
    <lineage>
        <taxon>Bacteria</taxon>
        <taxon>Pseudomonadati</taxon>
        <taxon>Pseudomonadota</taxon>
        <taxon>Gammaproteobacteria</taxon>
        <taxon>Chromatiales</taxon>
        <taxon>Chromatiaceae</taxon>
        <taxon>Rheinheimera</taxon>
    </lineage>
</organism>
<protein>
    <recommendedName>
        <fullName evidence="1">BLUF domain-containing protein</fullName>
    </recommendedName>
</protein>
<name>A0ABU1W024_9GAMM</name>
<dbReference type="Proteomes" id="UP001257909">
    <property type="component" value="Unassembled WGS sequence"/>
</dbReference>
<dbReference type="SMART" id="SM01034">
    <property type="entry name" value="BLUF"/>
    <property type="match status" value="1"/>
</dbReference>
<reference evidence="2 3" key="1">
    <citation type="submission" date="2023-07" db="EMBL/GenBank/DDBJ databases">
        <title>Sorghum-associated microbial communities from plants grown in Nebraska, USA.</title>
        <authorList>
            <person name="Schachtman D."/>
        </authorList>
    </citation>
    <scope>NUCLEOTIDE SEQUENCE [LARGE SCALE GENOMIC DNA]</scope>
    <source>
        <strain evidence="2 3">4138</strain>
    </source>
</reference>
<gene>
    <name evidence="2" type="ORF">J2W69_002142</name>
</gene>
<evidence type="ECO:0000313" key="3">
    <source>
        <dbReference type="Proteomes" id="UP001257909"/>
    </source>
</evidence>
<dbReference type="InterPro" id="IPR036046">
    <property type="entry name" value="Acylphosphatase-like_dom_sf"/>
</dbReference>
<dbReference type="PROSITE" id="PS50925">
    <property type="entry name" value="BLUF"/>
    <property type="match status" value="1"/>
</dbReference>
<dbReference type="Gene3D" id="3.30.70.100">
    <property type="match status" value="1"/>
</dbReference>